<dbReference type="Pfam" id="PF10294">
    <property type="entry name" value="Methyltransf_16"/>
    <property type="match status" value="1"/>
</dbReference>
<feature type="region of interest" description="Disordered" evidence="1">
    <location>
        <begin position="148"/>
        <end position="228"/>
    </location>
</feature>
<reference evidence="2" key="2">
    <citation type="submission" date="2024-02" db="EMBL/GenBank/DDBJ databases">
        <title>Comparative genomics of Cryptococcus and Kwoniella reveals pathogenesis evolution and contrasting modes of karyotype evolution via chromosome fusion or intercentromeric recombination.</title>
        <authorList>
            <person name="Coelho M.A."/>
            <person name="David-Palma M."/>
            <person name="Shea T."/>
            <person name="Bowers K."/>
            <person name="McGinley-Smith S."/>
            <person name="Mohammad A.W."/>
            <person name="Gnirke A."/>
            <person name="Yurkov A.M."/>
            <person name="Nowrousian M."/>
            <person name="Sun S."/>
            <person name="Cuomo C.A."/>
            <person name="Heitman J."/>
        </authorList>
    </citation>
    <scope>NUCLEOTIDE SEQUENCE</scope>
    <source>
        <strain evidence="2">CBS 10117</strain>
    </source>
</reference>
<gene>
    <name evidence="2" type="ORF">I303_102777</name>
</gene>
<accession>A0AAJ8MEB4</accession>
<dbReference type="InterPro" id="IPR019410">
    <property type="entry name" value="Methyltransf_16"/>
</dbReference>
<dbReference type="InterPro" id="IPR029063">
    <property type="entry name" value="SAM-dependent_MTases_sf"/>
</dbReference>
<dbReference type="GeneID" id="28966490"/>
<dbReference type="Gene3D" id="3.40.50.150">
    <property type="entry name" value="Vaccinia Virus protein VP39"/>
    <property type="match status" value="1"/>
</dbReference>
<feature type="compositionally biased region" description="Basic and acidic residues" evidence="1">
    <location>
        <begin position="190"/>
        <end position="201"/>
    </location>
</feature>
<evidence type="ECO:0000256" key="1">
    <source>
        <dbReference type="SAM" id="MobiDB-lite"/>
    </source>
</evidence>
<dbReference type="EMBL" id="CP144532">
    <property type="protein sequence ID" value="WWC60211.1"/>
    <property type="molecule type" value="Genomic_DNA"/>
</dbReference>
<dbReference type="PANTHER" id="PTHR14614">
    <property type="entry name" value="HEPATOCELLULAR CARCINOMA-ASSOCIATED ANTIGEN"/>
    <property type="match status" value="1"/>
</dbReference>
<reference evidence="2" key="1">
    <citation type="submission" date="2013-07" db="EMBL/GenBank/DDBJ databases">
        <authorList>
            <consortium name="The Broad Institute Genome Sequencing Platform"/>
            <person name="Cuomo C."/>
            <person name="Litvintseva A."/>
            <person name="Chen Y."/>
            <person name="Heitman J."/>
            <person name="Sun S."/>
            <person name="Springer D."/>
            <person name="Dromer F."/>
            <person name="Young S.K."/>
            <person name="Zeng Q."/>
            <person name="Gargeya S."/>
            <person name="Fitzgerald M."/>
            <person name="Abouelleil A."/>
            <person name="Alvarado L."/>
            <person name="Berlin A.M."/>
            <person name="Chapman S.B."/>
            <person name="Dewar J."/>
            <person name="Goldberg J."/>
            <person name="Griggs A."/>
            <person name="Gujja S."/>
            <person name="Hansen M."/>
            <person name="Howarth C."/>
            <person name="Imamovic A."/>
            <person name="Larimer J."/>
            <person name="McCowan C."/>
            <person name="Murphy C."/>
            <person name="Pearson M."/>
            <person name="Priest M."/>
            <person name="Roberts A."/>
            <person name="Saif S."/>
            <person name="Shea T."/>
            <person name="Sykes S."/>
            <person name="Wortman J."/>
            <person name="Nusbaum C."/>
            <person name="Birren B."/>
        </authorList>
    </citation>
    <scope>NUCLEOTIDE SEQUENCE</scope>
    <source>
        <strain evidence="2">CBS 10117</strain>
    </source>
</reference>
<dbReference type="PANTHER" id="PTHR14614:SF162">
    <property type="entry name" value="EXPRESSED PROTEIN"/>
    <property type="match status" value="1"/>
</dbReference>
<keyword evidence="3" id="KW-1185">Reference proteome</keyword>
<sequence>MYWYISFLRPPPVSVPSTSKEIIITPQVANDLRTELRYEPTSICYTWQRTSPPSSCTTPPQELTTFIPPQSTYKPIAIPLPPNVQIGESWRLGLFSPSTPSSASTSTSSKGKGKRRADVTGPSSGLLQLCEDSVDVLGVWSEGIQIVRPEGPSSGVIKGVNGRSHGTGTKGKGVDNGNDQSGVKGKGKGKGKEKEKDDGPKQGRITRQFILPSSLNGEEKADEAGEEEGPWRMLRIIEQTSFDLDKKIWDSGLALSAWFWKYLAPTSDASHTHPHEIAREVLDILRHTGEGDLDVLEIGSGTGLVSIALALALQRQHTVPLSTPVPEKDRKQKRRRRIVATDLDTAIPLMDENLSYNSLNPGPTSQLDNSSTANGGDESGNDVQVEAKVLDWDQPLPEWVSSSWPQLVVAADVTYNTSAFPSLLRTLTSLLSPRPPPSTRAEQNVKLQENMDLDRPSTTPKSPLLILAYKQRDPAERELWGMLSSNGIEMTMIDKIQGATDEGETELWVGQMKVA</sequence>
<protein>
    <recommendedName>
        <fullName evidence="4">Methyltransferase</fullName>
    </recommendedName>
</protein>
<feature type="region of interest" description="Disordered" evidence="1">
    <location>
        <begin position="354"/>
        <end position="381"/>
    </location>
</feature>
<dbReference type="GO" id="GO:0008757">
    <property type="term" value="F:S-adenosylmethionine-dependent methyltransferase activity"/>
    <property type="evidence" value="ECO:0007669"/>
    <property type="project" value="UniProtKB-ARBA"/>
</dbReference>
<dbReference type="RefSeq" id="XP_065824698.1">
    <property type="nucleotide sequence ID" value="XM_065968626.1"/>
</dbReference>
<dbReference type="GO" id="GO:0005634">
    <property type="term" value="C:nucleus"/>
    <property type="evidence" value="ECO:0007669"/>
    <property type="project" value="TreeGrafter"/>
</dbReference>
<dbReference type="KEGG" id="kdj:28966490"/>
<dbReference type="SUPFAM" id="SSF53335">
    <property type="entry name" value="S-adenosyl-L-methionine-dependent methyltransferases"/>
    <property type="match status" value="1"/>
</dbReference>
<proteinExistence type="predicted"/>
<name>A0AAJ8MEB4_9TREE</name>
<dbReference type="AlphaFoldDB" id="A0AAJ8MEB4"/>
<dbReference type="GO" id="GO:0005737">
    <property type="term" value="C:cytoplasm"/>
    <property type="evidence" value="ECO:0007669"/>
    <property type="project" value="TreeGrafter"/>
</dbReference>
<organism evidence="2 3">
    <name type="scientific">Kwoniella dejecticola CBS 10117</name>
    <dbReference type="NCBI Taxonomy" id="1296121"/>
    <lineage>
        <taxon>Eukaryota</taxon>
        <taxon>Fungi</taxon>
        <taxon>Dikarya</taxon>
        <taxon>Basidiomycota</taxon>
        <taxon>Agaricomycotina</taxon>
        <taxon>Tremellomycetes</taxon>
        <taxon>Tremellales</taxon>
        <taxon>Cryptococcaceae</taxon>
        <taxon>Kwoniella</taxon>
    </lineage>
</organism>
<evidence type="ECO:0000313" key="2">
    <source>
        <dbReference type="EMBL" id="WWC60211.1"/>
    </source>
</evidence>
<dbReference type="Proteomes" id="UP000078595">
    <property type="component" value="Chromosome 3"/>
</dbReference>
<feature type="compositionally biased region" description="Low complexity" evidence="1">
    <location>
        <begin position="96"/>
        <end position="110"/>
    </location>
</feature>
<evidence type="ECO:0000313" key="3">
    <source>
        <dbReference type="Proteomes" id="UP000078595"/>
    </source>
</evidence>
<evidence type="ECO:0008006" key="4">
    <source>
        <dbReference type="Google" id="ProtNLM"/>
    </source>
</evidence>
<feature type="compositionally biased region" description="Polar residues" evidence="1">
    <location>
        <begin position="354"/>
        <end position="374"/>
    </location>
</feature>
<feature type="region of interest" description="Disordered" evidence="1">
    <location>
        <begin position="95"/>
        <end position="125"/>
    </location>
</feature>